<dbReference type="GO" id="GO:0005886">
    <property type="term" value="C:plasma membrane"/>
    <property type="evidence" value="ECO:0007669"/>
    <property type="project" value="TreeGrafter"/>
</dbReference>
<dbReference type="OrthoDB" id="7867452at2759"/>
<dbReference type="Proteomes" id="UP000759131">
    <property type="component" value="Unassembled WGS sequence"/>
</dbReference>
<gene>
    <name evidence="5" type="ORF">OSB1V03_LOCUS20419</name>
</gene>
<name>A0A7R9LP82_9ACAR</name>
<dbReference type="Gene3D" id="1.10.1380.10">
    <property type="entry name" value="Neutral endopeptidase , domain2"/>
    <property type="match status" value="1"/>
</dbReference>
<dbReference type="PANTHER" id="PTHR11733:SF208">
    <property type="entry name" value="PEPTIDASE M13 C-TERMINAL DOMAIN-CONTAINING PROTEIN"/>
    <property type="match status" value="1"/>
</dbReference>
<dbReference type="GO" id="GO:0004222">
    <property type="term" value="F:metalloendopeptidase activity"/>
    <property type="evidence" value="ECO:0007669"/>
    <property type="project" value="InterPro"/>
</dbReference>
<feature type="domain" description="Peptidase M13 N-terminal" evidence="4">
    <location>
        <begin position="131"/>
        <end position="315"/>
    </location>
</feature>
<dbReference type="AlphaFoldDB" id="A0A7R9LP82"/>
<protein>
    <recommendedName>
        <fullName evidence="4">Peptidase M13 N-terminal domain-containing protein</fullName>
    </recommendedName>
</protein>
<proteinExistence type="inferred from homology"/>
<evidence type="ECO:0000256" key="2">
    <source>
        <dbReference type="SAM" id="MobiDB-lite"/>
    </source>
</evidence>
<evidence type="ECO:0000256" key="3">
    <source>
        <dbReference type="SAM" id="Phobius"/>
    </source>
</evidence>
<evidence type="ECO:0000313" key="5">
    <source>
        <dbReference type="EMBL" id="CAD7645253.1"/>
    </source>
</evidence>
<accession>A0A7R9LP82</accession>
<sequence length="320" mass="36836">MSAPKPQHNSHDMNGGDESDREAKENDKLAQEDSDVKTMDKNNSSDNSKKSRFQTLNQSLRRARTHLESNKNHRIIVILAIIIFVLLLITIILSIQLSLRPALITDPKCETSDCLRAATSVVSALNTTYDPCRQFWHFSCNGWTAKNEMPDNRGSWAVTDHITDRIQHELRHYIDLIGHGVDEADPQFKVKRFYSSCLNVDDIEYNSISTIKYEIQEIGGWSLLSSWSYQSWDRTKVIERLHTKYGVNPYFKVSVGPDDLDPNQPFIIKIEPSGLGLPSKNYYYDTKYEKQTESYKNFMRELAKLFNAQSIQANQFAENM</sequence>
<evidence type="ECO:0000313" key="6">
    <source>
        <dbReference type="Proteomes" id="UP000759131"/>
    </source>
</evidence>
<dbReference type="SUPFAM" id="SSF55486">
    <property type="entry name" value="Metalloproteases ('zincins'), catalytic domain"/>
    <property type="match status" value="1"/>
</dbReference>
<reference evidence="5" key="1">
    <citation type="submission" date="2020-11" db="EMBL/GenBank/DDBJ databases">
        <authorList>
            <person name="Tran Van P."/>
        </authorList>
    </citation>
    <scope>NUCLEOTIDE SEQUENCE</scope>
</reference>
<dbReference type="Pfam" id="PF05649">
    <property type="entry name" value="Peptidase_M13_N"/>
    <property type="match status" value="1"/>
</dbReference>
<dbReference type="EMBL" id="CAJPIZ010033630">
    <property type="protein sequence ID" value="CAG2120472.1"/>
    <property type="molecule type" value="Genomic_DNA"/>
</dbReference>
<feature type="compositionally biased region" description="Basic and acidic residues" evidence="2">
    <location>
        <begin position="21"/>
        <end position="40"/>
    </location>
</feature>
<feature type="region of interest" description="Disordered" evidence="2">
    <location>
        <begin position="1"/>
        <end position="53"/>
    </location>
</feature>
<evidence type="ECO:0000256" key="1">
    <source>
        <dbReference type="ARBA" id="ARBA00007357"/>
    </source>
</evidence>
<keyword evidence="3" id="KW-0812">Transmembrane</keyword>
<keyword evidence="3" id="KW-0472">Membrane</keyword>
<evidence type="ECO:0000259" key="4">
    <source>
        <dbReference type="Pfam" id="PF05649"/>
    </source>
</evidence>
<dbReference type="PROSITE" id="PS51885">
    <property type="entry name" value="NEPRILYSIN"/>
    <property type="match status" value="1"/>
</dbReference>
<feature type="transmembrane region" description="Helical" evidence="3">
    <location>
        <begin position="75"/>
        <end position="99"/>
    </location>
</feature>
<dbReference type="InterPro" id="IPR000718">
    <property type="entry name" value="Peptidase_M13"/>
</dbReference>
<dbReference type="InterPro" id="IPR042089">
    <property type="entry name" value="Peptidase_M13_dom_2"/>
</dbReference>
<organism evidence="5">
    <name type="scientific">Medioppia subpectinata</name>
    <dbReference type="NCBI Taxonomy" id="1979941"/>
    <lineage>
        <taxon>Eukaryota</taxon>
        <taxon>Metazoa</taxon>
        <taxon>Ecdysozoa</taxon>
        <taxon>Arthropoda</taxon>
        <taxon>Chelicerata</taxon>
        <taxon>Arachnida</taxon>
        <taxon>Acari</taxon>
        <taxon>Acariformes</taxon>
        <taxon>Sarcoptiformes</taxon>
        <taxon>Oribatida</taxon>
        <taxon>Brachypylina</taxon>
        <taxon>Oppioidea</taxon>
        <taxon>Oppiidae</taxon>
        <taxon>Medioppia</taxon>
    </lineage>
</organism>
<dbReference type="PANTHER" id="PTHR11733">
    <property type="entry name" value="ZINC METALLOPROTEASE FAMILY M13 NEPRILYSIN-RELATED"/>
    <property type="match status" value="1"/>
</dbReference>
<feature type="non-terminal residue" evidence="5">
    <location>
        <position position="320"/>
    </location>
</feature>
<dbReference type="InterPro" id="IPR008753">
    <property type="entry name" value="Peptidase_M13_N"/>
</dbReference>
<keyword evidence="3" id="KW-1133">Transmembrane helix</keyword>
<dbReference type="EMBL" id="OC888205">
    <property type="protein sequence ID" value="CAD7645253.1"/>
    <property type="molecule type" value="Genomic_DNA"/>
</dbReference>
<comment type="similarity">
    <text evidence="1">Belongs to the peptidase M13 family.</text>
</comment>
<dbReference type="GO" id="GO:0016485">
    <property type="term" value="P:protein processing"/>
    <property type="evidence" value="ECO:0007669"/>
    <property type="project" value="TreeGrafter"/>
</dbReference>
<keyword evidence="6" id="KW-1185">Reference proteome</keyword>